<accession>A0A182EK84</accession>
<reference evidence="4" key="1">
    <citation type="submission" date="2016-06" db="UniProtKB">
        <authorList>
            <consortium name="WormBaseParasite"/>
        </authorList>
    </citation>
    <scope>IDENTIFICATION</scope>
</reference>
<protein>
    <submittedName>
        <fullName evidence="2 4">Uncharacterized protein</fullName>
    </submittedName>
</protein>
<name>A0A182EK84_ONCOC</name>
<feature type="compositionally biased region" description="Low complexity" evidence="1">
    <location>
        <begin position="110"/>
        <end position="122"/>
    </location>
</feature>
<evidence type="ECO:0000256" key="1">
    <source>
        <dbReference type="SAM" id="MobiDB-lite"/>
    </source>
</evidence>
<dbReference type="Proteomes" id="UP000271087">
    <property type="component" value="Unassembled WGS sequence"/>
</dbReference>
<gene>
    <name evidence="2" type="ORF">NOO_LOCUS8519</name>
</gene>
<feature type="compositionally biased region" description="Basic residues" evidence="1">
    <location>
        <begin position="85"/>
        <end position="95"/>
    </location>
</feature>
<dbReference type="AlphaFoldDB" id="A0A182EK84"/>
<evidence type="ECO:0000313" key="3">
    <source>
        <dbReference type="Proteomes" id="UP000271087"/>
    </source>
</evidence>
<feature type="compositionally biased region" description="Polar residues" evidence="1">
    <location>
        <begin position="54"/>
        <end position="63"/>
    </location>
</feature>
<keyword evidence="3" id="KW-1185">Reference proteome</keyword>
<dbReference type="EMBL" id="UYRW01003599">
    <property type="protein sequence ID" value="VDK89521.1"/>
    <property type="molecule type" value="Genomic_DNA"/>
</dbReference>
<evidence type="ECO:0000313" key="2">
    <source>
        <dbReference type="EMBL" id="VDK89521.1"/>
    </source>
</evidence>
<sequence length="156" mass="17045">MDDIWMQNGSNPNKILIIPSSQQQLSSSHPDSQWNMYSVLNPGQISGNFGRLTGNINHNNTTDSSYSQQTISSTSISTSSSLSSSHHHHHHHQHQHQNIQSSMITKRSESTSSVNDTININTTTSTGTTAIATAIKNMIKMEDKSIDAAILVNSNS</sequence>
<feature type="region of interest" description="Disordered" evidence="1">
    <location>
        <begin position="51"/>
        <end position="122"/>
    </location>
</feature>
<feature type="compositionally biased region" description="Low complexity" evidence="1">
    <location>
        <begin position="64"/>
        <end position="84"/>
    </location>
</feature>
<organism evidence="4">
    <name type="scientific">Onchocerca ochengi</name>
    <name type="common">Filarial nematode worm</name>
    <dbReference type="NCBI Taxonomy" id="42157"/>
    <lineage>
        <taxon>Eukaryota</taxon>
        <taxon>Metazoa</taxon>
        <taxon>Ecdysozoa</taxon>
        <taxon>Nematoda</taxon>
        <taxon>Chromadorea</taxon>
        <taxon>Rhabditida</taxon>
        <taxon>Spirurina</taxon>
        <taxon>Spiruromorpha</taxon>
        <taxon>Filarioidea</taxon>
        <taxon>Onchocercidae</taxon>
        <taxon>Onchocerca</taxon>
    </lineage>
</organism>
<dbReference type="WBParaSite" id="nOo.2.0.1.t08519-RA">
    <property type="protein sequence ID" value="nOo.2.0.1.t08519-RA"/>
    <property type="gene ID" value="nOo.2.0.1.g08519"/>
</dbReference>
<proteinExistence type="predicted"/>
<reference evidence="2 3" key="2">
    <citation type="submission" date="2018-08" db="EMBL/GenBank/DDBJ databases">
        <authorList>
            <person name="Laetsch R D."/>
            <person name="Stevens L."/>
            <person name="Kumar S."/>
            <person name="Blaxter L. M."/>
        </authorList>
    </citation>
    <scope>NUCLEOTIDE SEQUENCE [LARGE SCALE GENOMIC DNA]</scope>
</reference>
<evidence type="ECO:0000313" key="4">
    <source>
        <dbReference type="WBParaSite" id="nOo.2.0.1.t08519-RA"/>
    </source>
</evidence>
<dbReference type="OrthoDB" id="5875843at2759"/>